<name>A0AAV5RBB2_PICKL</name>
<sequence length="110" mass="12118">MPQDPVEFLKSQSKGTLSNTPSLSSDTTLSLSNSAVFTNGVGLVQKGTIAHGNKHHLTHSKHPDNNNNNNGDSKHDTNNYEEDEDEDVFELNWTPQVSSDNYTSGYINKI</sequence>
<keyword evidence="3" id="KW-1185">Reference proteome</keyword>
<feature type="region of interest" description="Disordered" evidence="1">
    <location>
        <begin position="47"/>
        <end position="86"/>
    </location>
</feature>
<feature type="region of interest" description="Disordered" evidence="1">
    <location>
        <begin position="1"/>
        <end position="27"/>
    </location>
</feature>
<dbReference type="EMBL" id="BTGB01000009">
    <property type="protein sequence ID" value="GMM48849.1"/>
    <property type="molecule type" value="Genomic_DNA"/>
</dbReference>
<dbReference type="Proteomes" id="UP001378960">
    <property type="component" value="Unassembled WGS sequence"/>
</dbReference>
<proteinExistence type="predicted"/>
<dbReference type="AlphaFoldDB" id="A0AAV5RBB2"/>
<comment type="caution">
    <text evidence="2">The sequence shown here is derived from an EMBL/GenBank/DDBJ whole genome shotgun (WGS) entry which is preliminary data.</text>
</comment>
<protein>
    <submittedName>
        <fullName evidence="2">Uncharacterized protein</fullName>
    </submittedName>
</protein>
<evidence type="ECO:0000256" key="1">
    <source>
        <dbReference type="SAM" id="MobiDB-lite"/>
    </source>
</evidence>
<organism evidence="2 3">
    <name type="scientific">Pichia kluyveri</name>
    <name type="common">Yeast</name>
    <dbReference type="NCBI Taxonomy" id="36015"/>
    <lineage>
        <taxon>Eukaryota</taxon>
        <taxon>Fungi</taxon>
        <taxon>Dikarya</taxon>
        <taxon>Ascomycota</taxon>
        <taxon>Saccharomycotina</taxon>
        <taxon>Pichiomycetes</taxon>
        <taxon>Pichiales</taxon>
        <taxon>Pichiaceae</taxon>
        <taxon>Pichia</taxon>
    </lineage>
</organism>
<evidence type="ECO:0000313" key="3">
    <source>
        <dbReference type="Proteomes" id="UP001378960"/>
    </source>
</evidence>
<gene>
    <name evidence="2" type="ORF">DAPK24_054470</name>
</gene>
<accession>A0AAV5RBB2</accession>
<feature type="compositionally biased region" description="Low complexity" evidence="1">
    <location>
        <begin position="16"/>
        <end position="27"/>
    </location>
</feature>
<evidence type="ECO:0000313" key="2">
    <source>
        <dbReference type="EMBL" id="GMM48849.1"/>
    </source>
</evidence>
<reference evidence="2 3" key="1">
    <citation type="journal article" date="2023" name="Elife">
        <title>Identification of key yeast species and microbe-microbe interactions impacting larval growth of Drosophila in the wild.</title>
        <authorList>
            <person name="Mure A."/>
            <person name="Sugiura Y."/>
            <person name="Maeda R."/>
            <person name="Honda K."/>
            <person name="Sakurai N."/>
            <person name="Takahashi Y."/>
            <person name="Watada M."/>
            <person name="Katoh T."/>
            <person name="Gotoh A."/>
            <person name="Gotoh Y."/>
            <person name="Taniguchi I."/>
            <person name="Nakamura K."/>
            <person name="Hayashi T."/>
            <person name="Katayama T."/>
            <person name="Uemura T."/>
            <person name="Hattori Y."/>
        </authorList>
    </citation>
    <scope>NUCLEOTIDE SEQUENCE [LARGE SCALE GENOMIC DNA]</scope>
    <source>
        <strain evidence="2 3">PK-24</strain>
    </source>
</reference>